<dbReference type="PROSITE" id="PS50059">
    <property type="entry name" value="FKBP_PPIASE"/>
    <property type="match status" value="1"/>
</dbReference>
<evidence type="ECO:0000256" key="1">
    <source>
        <dbReference type="ARBA" id="ARBA00000971"/>
    </source>
</evidence>
<evidence type="ECO:0000256" key="3">
    <source>
        <dbReference type="ARBA" id="ARBA00023110"/>
    </source>
</evidence>
<dbReference type="PANTHER" id="PTHR10516:SF443">
    <property type="entry name" value="FK506-BINDING PROTEIN 59-RELATED"/>
    <property type="match status" value="1"/>
</dbReference>
<dbReference type="EC" id="5.2.1.8" evidence="2 5"/>
<evidence type="ECO:0000256" key="6">
    <source>
        <dbReference type="SAM" id="MobiDB-lite"/>
    </source>
</evidence>
<dbReference type="PANTHER" id="PTHR10516">
    <property type="entry name" value="PEPTIDYL-PROLYL CIS-TRANS ISOMERASE"/>
    <property type="match status" value="1"/>
</dbReference>
<dbReference type="FunFam" id="3.10.50.40:FF:000006">
    <property type="entry name" value="Peptidyl-prolyl cis-trans isomerase"/>
    <property type="match status" value="1"/>
</dbReference>
<dbReference type="GO" id="GO:0003755">
    <property type="term" value="F:peptidyl-prolyl cis-trans isomerase activity"/>
    <property type="evidence" value="ECO:0007669"/>
    <property type="project" value="UniProtKB-KW"/>
</dbReference>
<dbReference type="Pfam" id="PF00254">
    <property type="entry name" value="FKBP_C"/>
    <property type="match status" value="1"/>
</dbReference>
<dbReference type="EMBL" id="KB007904">
    <property type="protein sequence ID" value="ELR21420.1"/>
    <property type="molecule type" value="Genomic_DNA"/>
</dbReference>
<name>L8H8C7_ACACF</name>
<keyword evidence="3 5" id="KW-0697">Rotamase</keyword>
<dbReference type="InterPro" id="IPR046357">
    <property type="entry name" value="PPIase_dom_sf"/>
</dbReference>
<dbReference type="InterPro" id="IPR050689">
    <property type="entry name" value="FKBP-type_PPIase"/>
</dbReference>
<dbReference type="Proteomes" id="UP000011083">
    <property type="component" value="Unassembled WGS sequence"/>
</dbReference>
<dbReference type="Gene3D" id="3.10.50.40">
    <property type="match status" value="1"/>
</dbReference>
<evidence type="ECO:0000313" key="9">
    <source>
        <dbReference type="Proteomes" id="UP000011083"/>
    </source>
</evidence>
<gene>
    <name evidence="8" type="ORF">ACA1_183560</name>
</gene>
<dbReference type="OrthoDB" id="1902587at2759"/>
<feature type="region of interest" description="Disordered" evidence="6">
    <location>
        <begin position="1"/>
        <end position="25"/>
    </location>
</feature>
<accession>L8H8C7</accession>
<dbReference type="STRING" id="1257118.L8H8C7"/>
<dbReference type="KEGG" id="acan:ACA1_183560"/>
<evidence type="ECO:0000256" key="2">
    <source>
        <dbReference type="ARBA" id="ARBA00013194"/>
    </source>
</evidence>
<evidence type="ECO:0000256" key="4">
    <source>
        <dbReference type="ARBA" id="ARBA00023235"/>
    </source>
</evidence>
<evidence type="ECO:0000313" key="8">
    <source>
        <dbReference type="EMBL" id="ELR21420.1"/>
    </source>
</evidence>
<dbReference type="InterPro" id="IPR001179">
    <property type="entry name" value="PPIase_FKBP_dom"/>
</dbReference>
<sequence>MGYEKEVLAEGSGPTPQKGQTVTVHCTGNLTNPTRKFWSTKDTNTPFSFAIGLGKVIRGWDEGVATMKKGEVARLIMTGDYAYGAAGFPAWGIGPNATLMFEMEVLEIK</sequence>
<dbReference type="GO" id="GO:0005737">
    <property type="term" value="C:cytoplasm"/>
    <property type="evidence" value="ECO:0007669"/>
    <property type="project" value="TreeGrafter"/>
</dbReference>
<dbReference type="SUPFAM" id="SSF54534">
    <property type="entry name" value="FKBP-like"/>
    <property type="match status" value="1"/>
</dbReference>
<dbReference type="VEuPathDB" id="AmoebaDB:ACA1_183560"/>
<feature type="compositionally biased region" description="Polar residues" evidence="6">
    <location>
        <begin position="14"/>
        <end position="25"/>
    </location>
</feature>
<dbReference type="OMA" id="ATLKFEM"/>
<proteinExistence type="predicted"/>
<comment type="catalytic activity">
    <reaction evidence="1 5">
        <text>[protein]-peptidylproline (omega=180) = [protein]-peptidylproline (omega=0)</text>
        <dbReference type="Rhea" id="RHEA:16237"/>
        <dbReference type="Rhea" id="RHEA-COMP:10747"/>
        <dbReference type="Rhea" id="RHEA-COMP:10748"/>
        <dbReference type="ChEBI" id="CHEBI:83833"/>
        <dbReference type="ChEBI" id="CHEBI:83834"/>
        <dbReference type="EC" id="5.2.1.8"/>
    </reaction>
</comment>
<dbReference type="GeneID" id="14922314"/>
<evidence type="ECO:0000259" key="7">
    <source>
        <dbReference type="PROSITE" id="PS50059"/>
    </source>
</evidence>
<dbReference type="RefSeq" id="XP_004345964.1">
    <property type="nucleotide sequence ID" value="XM_004345914.1"/>
</dbReference>
<evidence type="ECO:0000256" key="5">
    <source>
        <dbReference type="PROSITE-ProRule" id="PRU00277"/>
    </source>
</evidence>
<reference evidence="8 9" key="1">
    <citation type="journal article" date="2013" name="Genome Biol.">
        <title>Genome of Acanthamoeba castellanii highlights extensive lateral gene transfer and early evolution of tyrosine kinase signaling.</title>
        <authorList>
            <person name="Clarke M."/>
            <person name="Lohan A.J."/>
            <person name="Liu B."/>
            <person name="Lagkouvardos I."/>
            <person name="Roy S."/>
            <person name="Zafar N."/>
            <person name="Bertelli C."/>
            <person name="Schilde C."/>
            <person name="Kianianmomeni A."/>
            <person name="Burglin T.R."/>
            <person name="Frech C."/>
            <person name="Turcotte B."/>
            <person name="Kopec K.O."/>
            <person name="Synnott J.M."/>
            <person name="Choo C."/>
            <person name="Paponov I."/>
            <person name="Finkler A."/>
            <person name="Soon Heng Tan C."/>
            <person name="Hutchins A.P."/>
            <person name="Weinmeier T."/>
            <person name="Rattei T."/>
            <person name="Chu J.S."/>
            <person name="Gimenez G."/>
            <person name="Irimia M."/>
            <person name="Rigden D.J."/>
            <person name="Fitzpatrick D.A."/>
            <person name="Lorenzo-Morales J."/>
            <person name="Bateman A."/>
            <person name="Chiu C.H."/>
            <person name="Tang P."/>
            <person name="Hegemann P."/>
            <person name="Fromm H."/>
            <person name="Raoult D."/>
            <person name="Greub G."/>
            <person name="Miranda-Saavedra D."/>
            <person name="Chen N."/>
            <person name="Nash P."/>
            <person name="Ginger M.L."/>
            <person name="Horn M."/>
            <person name="Schaap P."/>
            <person name="Caler L."/>
            <person name="Loftus B."/>
        </authorList>
    </citation>
    <scope>NUCLEOTIDE SEQUENCE [LARGE SCALE GENOMIC DNA]</scope>
    <source>
        <strain evidence="8 9">Neff</strain>
    </source>
</reference>
<protein>
    <recommendedName>
        <fullName evidence="2 5">peptidylprolyl isomerase</fullName>
        <ecNumber evidence="2 5">5.2.1.8</ecNumber>
    </recommendedName>
</protein>
<organism evidence="8 9">
    <name type="scientific">Acanthamoeba castellanii (strain ATCC 30010 / Neff)</name>
    <dbReference type="NCBI Taxonomy" id="1257118"/>
    <lineage>
        <taxon>Eukaryota</taxon>
        <taxon>Amoebozoa</taxon>
        <taxon>Discosea</taxon>
        <taxon>Longamoebia</taxon>
        <taxon>Centramoebida</taxon>
        <taxon>Acanthamoebidae</taxon>
        <taxon>Acanthamoeba</taxon>
    </lineage>
</organism>
<keyword evidence="9" id="KW-1185">Reference proteome</keyword>
<dbReference type="AlphaFoldDB" id="L8H8C7"/>
<feature type="domain" description="PPIase FKBP-type" evidence="7">
    <location>
        <begin position="19"/>
        <end position="109"/>
    </location>
</feature>
<keyword evidence="4 5" id="KW-0413">Isomerase</keyword>